<protein>
    <submittedName>
        <fullName evidence="1">Uncharacterized protein</fullName>
    </submittedName>
</protein>
<dbReference type="Proteomes" id="UP000032352">
    <property type="component" value="Chromosome"/>
</dbReference>
<keyword evidence="2" id="KW-1185">Reference proteome</keyword>
<dbReference type="RefSeq" id="WP_274038402.1">
    <property type="nucleotide sequence ID" value="NZ_CP059733.1"/>
</dbReference>
<name>A0AAE9Z2Z0_9GAMM</name>
<evidence type="ECO:0000313" key="2">
    <source>
        <dbReference type="Proteomes" id="UP000032352"/>
    </source>
</evidence>
<gene>
    <name evidence="1" type="ORF">SG34_023380</name>
</gene>
<dbReference type="AlphaFoldDB" id="A0AAE9Z2Z0"/>
<reference evidence="1 2" key="1">
    <citation type="journal article" date="2015" name="Genome Announc.">
        <title>Draft Genome Sequences of Marine Isolates of Thalassomonas viridans and Thalassomonas actiniarum.</title>
        <authorList>
            <person name="Olonade I."/>
            <person name="van Zyl L.J."/>
            <person name="Trindade M."/>
        </authorList>
    </citation>
    <scope>NUCLEOTIDE SEQUENCE [LARGE SCALE GENOMIC DNA]</scope>
    <source>
        <strain evidence="1 2">XOM25</strain>
    </source>
</reference>
<proteinExistence type="predicted"/>
<sequence>MAKTNDKPEFHSVKVFVTENIPTRHRHLSVTVGTDFIPCLTGYFARCFISRYLPLPFDGGQAHV</sequence>
<reference evidence="1 2" key="2">
    <citation type="journal article" date="2022" name="Mar. Drugs">
        <title>Bioassay-Guided Fractionation Leads to the Detection of Cholic Acid Generated by the Rare Thalassomonas sp.</title>
        <authorList>
            <person name="Pheiffer F."/>
            <person name="Schneider Y.K."/>
            <person name="Hansen E.H."/>
            <person name="Andersen J.H."/>
            <person name="Isaksson J."/>
            <person name="Busche T."/>
            <person name="R C."/>
            <person name="Kalinowski J."/>
            <person name="Zyl L.V."/>
            <person name="Trindade M."/>
        </authorList>
    </citation>
    <scope>NUCLEOTIDE SEQUENCE [LARGE SCALE GENOMIC DNA]</scope>
    <source>
        <strain evidence="1 2">XOM25</strain>
    </source>
</reference>
<accession>A0AAE9Z2Z0</accession>
<dbReference type="EMBL" id="CP059733">
    <property type="protein sequence ID" value="WDE04253.1"/>
    <property type="molecule type" value="Genomic_DNA"/>
</dbReference>
<evidence type="ECO:0000313" key="1">
    <source>
        <dbReference type="EMBL" id="WDE04253.1"/>
    </source>
</evidence>
<organism evidence="1 2">
    <name type="scientific">Thalassomonas viridans</name>
    <dbReference type="NCBI Taxonomy" id="137584"/>
    <lineage>
        <taxon>Bacteria</taxon>
        <taxon>Pseudomonadati</taxon>
        <taxon>Pseudomonadota</taxon>
        <taxon>Gammaproteobacteria</taxon>
        <taxon>Alteromonadales</taxon>
        <taxon>Colwelliaceae</taxon>
        <taxon>Thalassomonas</taxon>
    </lineage>
</organism>
<dbReference type="KEGG" id="tvd:SG34_023380"/>